<dbReference type="RefSeq" id="WP_073153272.1">
    <property type="nucleotide sequence ID" value="NZ_FRAG01000084.1"/>
</dbReference>
<accession>A0A1M6T9F2</accession>
<reference evidence="1 2" key="1">
    <citation type="submission" date="2016-11" db="EMBL/GenBank/DDBJ databases">
        <authorList>
            <person name="Jaros S."/>
            <person name="Januszkiewicz K."/>
            <person name="Wedrychowicz H."/>
        </authorList>
    </citation>
    <scope>NUCLEOTIDE SEQUENCE [LARGE SCALE GENOMIC DNA]</scope>
    <source>
        <strain evidence="1 2">DSM 15212</strain>
    </source>
</reference>
<dbReference type="Proteomes" id="UP000184465">
    <property type="component" value="Unassembled WGS sequence"/>
</dbReference>
<proteinExistence type="predicted"/>
<gene>
    <name evidence="1" type="ORF">SAMN02745912_03608</name>
</gene>
<sequence length="686" mass="81003">MKKIRYILMIIFLINLIPYSTFAIDDEICDDIFEKGEFIELYTNICDSAIDILNSSMDDSKKEEKLQNLFDNYKLDTGDINPPKVLINIDSYNKEKRWTDMITRDLLDTIEVKVEDLYFEDKNPINRIDEIDTLLKFYKLDNEISKYEIMKLDDKFSSVDIYRYISDIIENYNTKKQLAFSLNNVVERIGNSKNYDHIKTILDEYIMAHQLNDSIDSNDLVKLIKRTKNHNRRVKLLFDEIIIKKNEKKFKERIENIADEIIEAIDYNKYYDCANNISEILSANNIGHSWNLDDAIANVAKYSSMGYKTKQDAIQSEIFTQIKFSYSKEEIDAILDEIVCILESVVEIERDYKEISIRNSDEIYEEFLDIVYDYRISDIKQYIIPEDIAYAYYNYKDLGYKTAFESIIEHLREVLKKSKLDDRILKIIKESEYNLPVIIKGVTVSLNNEKEYEKYLNTSEINKIIASKPENIDTIILDLILDSIIECKKEYIMKFANEMDELTNQGYKDKEIKIANILNHNKLHPLVNEEEVMDIYINHNDKDISLKQKLYDELFKELVSSKTNIENTIKDSIIKIIDEMDSMNNQDLEYIINKRLMLSGLNTYVIQNDIKNAYCFPLKYGYSDRKSGIVKIIENGINEKITSEIRNIFNKHLNKIDTEKEVRIILKRNYLNSNMSLDEIKEKYLK</sequence>
<keyword evidence="2" id="KW-1185">Reference proteome</keyword>
<name>A0A1M6T9F2_PARC5</name>
<dbReference type="AlphaFoldDB" id="A0A1M6T9F2"/>
<organism evidence="1 2">
    <name type="scientific">Paramaledivibacter caminithermalis (strain DSM 15212 / CIP 107654 / DViRD3)</name>
    <name type="common">Clostridium caminithermale</name>
    <dbReference type="NCBI Taxonomy" id="1121301"/>
    <lineage>
        <taxon>Bacteria</taxon>
        <taxon>Bacillati</taxon>
        <taxon>Bacillota</taxon>
        <taxon>Clostridia</taxon>
        <taxon>Peptostreptococcales</taxon>
        <taxon>Caminicellaceae</taxon>
        <taxon>Paramaledivibacter</taxon>
    </lineage>
</organism>
<dbReference type="OrthoDB" id="9816868at2"/>
<dbReference type="EMBL" id="FRAG01000084">
    <property type="protein sequence ID" value="SHK53600.1"/>
    <property type="molecule type" value="Genomic_DNA"/>
</dbReference>
<evidence type="ECO:0000313" key="2">
    <source>
        <dbReference type="Proteomes" id="UP000184465"/>
    </source>
</evidence>
<evidence type="ECO:0000313" key="1">
    <source>
        <dbReference type="EMBL" id="SHK53600.1"/>
    </source>
</evidence>
<protein>
    <submittedName>
        <fullName evidence="1">Uncharacterized protein</fullName>
    </submittedName>
</protein>